<feature type="domain" description="Nrap protein" evidence="10">
    <location>
        <begin position="915"/>
        <end position="1092"/>
    </location>
</feature>
<dbReference type="GO" id="GO:0032545">
    <property type="term" value="C:CURI complex"/>
    <property type="evidence" value="ECO:0007669"/>
    <property type="project" value="TreeGrafter"/>
</dbReference>
<evidence type="ECO:0000259" key="10">
    <source>
        <dbReference type="Pfam" id="PF17406"/>
    </source>
</evidence>
<dbReference type="GO" id="GO:0006409">
    <property type="term" value="P:tRNA export from nucleus"/>
    <property type="evidence" value="ECO:0007669"/>
    <property type="project" value="TreeGrafter"/>
</dbReference>
<evidence type="ECO:0000256" key="3">
    <source>
        <dbReference type="ARBA" id="ARBA00022884"/>
    </source>
</evidence>
<evidence type="ECO:0000256" key="1">
    <source>
        <dbReference type="ARBA" id="ARBA00004604"/>
    </source>
</evidence>
<dbReference type="InterPro" id="IPR035082">
    <property type="entry name" value="Nrap_D1"/>
</dbReference>
<protein>
    <submittedName>
        <fullName evidence="12">Pre-rRNA processing protein utp22</fullName>
    </submittedName>
</protein>
<comment type="caution">
    <text evidence="12">The sequence shown here is derived from an EMBL/GenBank/DDBJ whole genome shotgun (WGS) entry which is preliminary data.</text>
</comment>
<keyword evidence="4" id="KW-0539">Nucleus</keyword>
<dbReference type="InterPro" id="IPR005554">
    <property type="entry name" value="NOL6/Upt22"/>
</dbReference>
<evidence type="ECO:0000259" key="8">
    <source>
        <dbReference type="Pfam" id="PF17404"/>
    </source>
</evidence>
<gene>
    <name evidence="12" type="ORF">SPI_08784</name>
</gene>
<dbReference type="STRING" id="1081102.A0A167MMI2"/>
<dbReference type="EMBL" id="AZHD01000023">
    <property type="protein sequence ID" value="OAA54538.1"/>
    <property type="molecule type" value="Genomic_DNA"/>
</dbReference>
<evidence type="ECO:0000259" key="6">
    <source>
        <dbReference type="Pfam" id="PF03813"/>
    </source>
</evidence>
<dbReference type="Gene3D" id="3.30.70.3030">
    <property type="match status" value="1"/>
</dbReference>
<reference evidence="12 13" key="1">
    <citation type="journal article" date="2016" name="Genome Biol. Evol.">
        <title>Divergent and convergent evolution of fungal pathogenicity.</title>
        <authorList>
            <person name="Shang Y."/>
            <person name="Xiao G."/>
            <person name="Zheng P."/>
            <person name="Cen K."/>
            <person name="Zhan S."/>
            <person name="Wang C."/>
        </authorList>
    </citation>
    <scope>NUCLEOTIDE SEQUENCE [LARGE SCALE GENOMIC DNA]</scope>
    <source>
        <strain evidence="12 13">RCEF 264</strain>
    </source>
</reference>
<dbReference type="InterPro" id="IPR035367">
    <property type="entry name" value="Nrap_D2"/>
</dbReference>
<feature type="domain" description="Nrap protein" evidence="8">
    <location>
        <begin position="480"/>
        <end position="655"/>
    </location>
</feature>
<evidence type="ECO:0000259" key="9">
    <source>
        <dbReference type="Pfam" id="PF17405"/>
    </source>
</evidence>
<accession>A0A167MMI2</accession>
<dbReference type="PANTHER" id="PTHR17972">
    <property type="entry name" value="NUCLEOLAR RNA-ASSOCIATED PROTEIN"/>
    <property type="match status" value="1"/>
</dbReference>
<dbReference type="Pfam" id="PF17405">
    <property type="entry name" value="Nrap_D4"/>
    <property type="match status" value="1"/>
</dbReference>
<feature type="region of interest" description="Disordered" evidence="5">
    <location>
        <begin position="812"/>
        <end position="834"/>
    </location>
</feature>
<keyword evidence="13" id="KW-1185">Reference proteome</keyword>
<evidence type="ECO:0000256" key="2">
    <source>
        <dbReference type="ARBA" id="ARBA00006674"/>
    </source>
</evidence>
<comment type="similarity">
    <text evidence="2">Belongs to the NRAP family.</text>
</comment>
<dbReference type="Pfam" id="PF17407">
    <property type="entry name" value="Nrap_D6"/>
    <property type="match status" value="1"/>
</dbReference>
<feature type="compositionally biased region" description="Low complexity" evidence="5">
    <location>
        <begin position="1265"/>
        <end position="1280"/>
    </location>
</feature>
<feature type="domain" description="Nrap protein" evidence="6">
    <location>
        <begin position="143"/>
        <end position="314"/>
    </location>
</feature>
<organism evidence="12 13">
    <name type="scientific">Niveomyces insectorum RCEF 264</name>
    <dbReference type="NCBI Taxonomy" id="1081102"/>
    <lineage>
        <taxon>Eukaryota</taxon>
        <taxon>Fungi</taxon>
        <taxon>Dikarya</taxon>
        <taxon>Ascomycota</taxon>
        <taxon>Pezizomycotina</taxon>
        <taxon>Sordariomycetes</taxon>
        <taxon>Hypocreomycetidae</taxon>
        <taxon>Hypocreales</taxon>
        <taxon>Cordycipitaceae</taxon>
        <taxon>Niveomyces</taxon>
    </lineage>
</organism>
<feature type="domain" description="Nrap protein" evidence="7">
    <location>
        <begin position="318"/>
        <end position="474"/>
    </location>
</feature>
<feature type="domain" description="Nrap protein" evidence="9">
    <location>
        <begin position="695"/>
        <end position="911"/>
    </location>
</feature>
<dbReference type="Pfam" id="PF17404">
    <property type="entry name" value="Nrap_D3"/>
    <property type="match status" value="1"/>
</dbReference>
<dbReference type="GO" id="GO:0032040">
    <property type="term" value="C:small-subunit processome"/>
    <property type="evidence" value="ECO:0007669"/>
    <property type="project" value="TreeGrafter"/>
</dbReference>
<evidence type="ECO:0000313" key="12">
    <source>
        <dbReference type="EMBL" id="OAA54538.1"/>
    </source>
</evidence>
<evidence type="ECO:0000256" key="4">
    <source>
        <dbReference type="ARBA" id="ARBA00023242"/>
    </source>
</evidence>
<feature type="region of interest" description="Disordered" evidence="5">
    <location>
        <begin position="211"/>
        <end position="238"/>
    </location>
</feature>
<dbReference type="GO" id="GO:0003723">
    <property type="term" value="F:RNA binding"/>
    <property type="evidence" value="ECO:0007669"/>
    <property type="project" value="UniProtKB-KW"/>
</dbReference>
<evidence type="ECO:0000313" key="13">
    <source>
        <dbReference type="Proteomes" id="UP000076874"/>
    </source>
</evidence>
<dbReference type="Gene3D" id="1.10.1410.10">
    <property type="match status" value="1"/>
</dbReference>
<evidence type="ECO:0000259" key="7">
    <source>
        <dbReference type="Pfam" id="PF17403"/>
    </source>
</evidence>
<dbReference type="Pfam" id="PF03813">
    <property type="entry name" value="Nrap"/>
    <property type="match status" value="1"/>
</dbReference>
<dbReference type="Proteomes" id="UP000076874">
    <property type="component" value="Unassembled WGS sequence"/>
</dbReference>
<proteinExistence type="inferred from homology"/>
<dbReference type="InterPro" id="IPR035371">
    <property type="entry name" value="Nrap_D6"/>
</dbReference>
<evidence type="ECO:0000256" key="5">
    <source>
        <dbReference type="SAM" id="MobiDB-lite"/>
    </source>
</evidence>
<comment type="subcellular location">
    <subcellularLocation>
        <location evidence="1">Nucleus</location>
        <location evidence="1">Nucleolus</location>
    </subcellularLocation>
</comment>
<evidence type="ECO:0000259" key="11">
    <source>
        <dbReference type="Pfam" id="PF17407"/>
    </source>
</evidence>
<feature type="domain" description="Nrap protein" evidence="11">
    <location>
        <begin position="1123"/>
        <end position="1315"/>
    </location>
</feature>
<dbReference type="OrthoDB" id="10251401at2759"/>
<dbReference type="GO" id="GO:0006364">
    <property type="term" value="P:rRNA processing"/>
    <property type="evidence" value="ECO:0007669"/>
    <property type="project" value="TreeGrafter"/>
</dbReference>
<dbReference type="Pfam" id="PF17406">
    <property type="entry name" value="Nrap_D5"/>
    <property type="match status" value="1"/>
</dbReference>
<dbReference type="InterPro" id="IPR035368">
    <property type="entry name" value="Nrap_D3"/>
</dbReference>
<dbReference type="InterPro" id="IPR035370">
    <property type="entry name" value="Nrap_D5"/>
</dbReference>
<dbReference type="PANTHER" id="PTHR17972:SF0">
    <property type="entry name" value="NUCLEOLAR PROTEIN 6"/>
    <property type="match status" value="1"/>
</dbReference>
<feature type="region of interest" description="Disordered" evidence="5">
    <location>
        <begin position="1253"/>
        <end position="1288"/>
    </location>
</feature>
<name>A0A167MMI2_9HYPO</name>
<keyword evidence="3" id="KW-0694">RNA-binding</keyword>
<dbReference type="GO" id="GO:0034456">
    <property type="term" value="C:UTP-C complex"/>
    <property type="evidence" value="ECO:0007669"/>
    <property type="project" value="TreeGrafter"/>
</dbReference>
<dbReference type="InterPro" id="IPR035369">
    <property type="entry name" value="Nrap_D4"/>
</dbReference>
<sequence>METNPAKRRKIERPELSGESPVLLPFDPAAASAGLFRPSTFILETAELLQQSRVDYGKLLPDGGELLRNVKTAVEAVDTHDPILIGKAVADFETKNDIRIPFPDPRPAADSLLKLSMATPAHCNVVGSYVLKTMVRSQPEFAVDLIVEMPRSLFQEKDYLNLRYFYKRAYYLAHIARAVMSAAAPLAGSLDLAFAYLNDNPLLPVLVATPKKQKKNKKQQSGESGDDAEQAEDGASASSSTRRAATSCSIRIIPCCPDGLFPRQKLLANKNCLRLDGASSEAKDLLPPTPFYNATLKADAAYVPYLKLLHQAQKTCPAFVDACLLGRVWLQQRGFGSSLARGGFGAFEWSALIALLLQTARKKRSHSSSSSSSAAVLLSPSLSSTQIFKAVIQFLAATDFRTKPCVVGGPTPETGLDPLREGTPVLYDAGRQLNLGYKMSPWSAILLRQYARWTHELLKDESDPDPFTPTFIAKADIALQCFDMVFRIRCPAPTKDGNGDNSNDQHAHLSRHGAVWDFSDSVYQVLKRAMGDRAKLIHIQMPSCAAWSLGEPTPEQAAATTAAKTSPSAGTRPTYIAVGLIFDPLNMARHMDHGPAAEDKAEARRFRQFWGERAELRRFQDGSIRETLVWTTTAANVTPSALCEEIARYILGRRLRLPDTDVTVVGGSSSSSSSDINDKNEKNAATATLAPLRTPAADAAAFAWARTAFSTLESDLRGLDDLPLHVRQVAPTAPQLRGTSIRPPAVGTPKAPLYPMEVLLYFEASGKWPDSLVAIQRAKIAFLLRIGESLEALRKPGGGRIETHLGLEALHSVGGDDNNNNGDGGDDGDGSPDPAFLDIVYPDQDHGDAAAAFRLRVHCDREEALLVHAVKDAGANQHHRHDERQRRAQRLAAHRRRFGWLPRHHQTVATCVTRFPALGPTVRLAKAWFSAHKLTNHVAADVLVELLVLHVFLRPAPWQAPASPLAGLLRTLQFLARWDWRTEPLVVGSAAPATSVGAGAEELTPEEDAWGTTAQNTDTVGDPRTRLAAWRKLDPALHHTVLFVASPYETSGTAFTTAAFGGGGPLPSKVVAARMTSLARAACRLVRHTDAALGLGGLGGLGRLDPDAHDNSFDPRQLFQPALGDYDVLLHVSPRVVKRLVQGDVADDEEENAAAAAAAAAAGGPGHRHRPVYKNLDARTGRALHPLPAHPVQVLLDQLNALYGSGGGGAGPLVFFHGATHDAYSDQGASSLVVGAVWNPQVHRRPFRVHLPSSFRPVVGGQPQKKTTTTTHKDAANGSNDNDDDDEEEAAMVEVNQAAILAEVARIGGSLIERIEVAGQA</sequence>
<dbReference type="Pfam" id="PF17403">
    <property type="entry name" value="Nrap_D2"/>
    <property type="match status" value="1"/>
</dbReference>